<feature type="transmembrane region" description="Helical" evidence="5">
    <location>
        <begin position="52"/>
        <end position="70"/>
    </location>
</feature>
<dbReference type="RefSeq" id="WP_285273042.1">
    <property type="nucleotide sequence ID" value="NZ_JASNVW010000001.1"/>
</dbReference>
<dbReference type="EMBL" id="JASNVW010000001">
    <property type="protein sequence ID" value="MDK6028068.1"/>
    <property type="molecule type" value="Genomic_DNA"/>
</dbReference>
<feature type="transmembrane region" description="Helical" evidence="5">
    <location>
        <begin position="85"/>
        <end position="108"/>
    </location>
</feature>
<feature type="transmembrane region" description="Helical" evidence="5">
    <location>
        <begin position="12"/>
        <end position="40"/>
    </location>
</feature>
<evidence type="ECO:0000313" key="7">
    <source>
        <dbReference type="Proteomes" id="UP001529235"/>
    </source>
</evidence>
<name>A0ABD4Z616_9CREN</name>
<feature type="transmembrane region" description="Helical" evidence="5">
    <location>
        <begin position="214"/>
        <end position="236"/>
    </location>
</feature>
<dbReference type="AlphaFoldDB" id="A0ABD4Z616"/>
<gene>
    <name evidence="6" type="ORF">QPL79_01655</name>
</gene>
<evidence type="ECO:0000313" key="6">
    <source>
        <dbReference type="EMBL" id="MDK6028068.1"/>
    </source>
</evidence>
<dbReference type="CDD" id="cd16914">
    <property type="entry name" value="EcfT"/>
    <property type="match status" value="1"/>
</dbReference>
<evidence type="ECO:0000256" key="3">
    <source>
        <dbReference type="ARBA" id="ARBA00022989"/>
    </source>
</evidence>
<accession>A0ABD4Z616</accession>
<dbReference type="PANTHER" id="PTHR33514:SF13">
    <property type="entry name" value="PROTEIN ABCI12, CHLOROPLASTIC"/>
    <property type="match status" value="1"/>
</dbReference>
<dbReference type="InterPro" id="IPR003339">
    <property type="entry name" value="ABC/ECF_trnsptr_transmembrane"/>
</dbReference>
<reference evidence="6 7" key="1">
    <citation type="submission" date="2023-05" db="EMBL/GenBank/DDBJ databases">
        <title>A new hyperthermophilic archaea 'Ignisphaera cupida' sp. nov. and description of the family 'Ignisphaeraceae' fam. nov.</title>
        <authorList>
            <person name="Podosokorskaya O.A."/>
            <person name="Elcheninov A.G."/>
            <person name="Klukina A."/>
            <person name="Merkel A.Y."/>
        </authorList>
    </citation>
    <scope>NUCLEOTIDE SEQUENCE [LARGE SCALE GENOMIC DNA]</scope>
    <source>
        <strain evidence="6 7">4213-co</strain>
    </source>
</reference>
<proteinExistence type="predicted"/>
<evidence type="ECO:0000256" key="5">
    <source>
        <dbReference type="SAM" id="Phobius"/>
    </source>
</evidence>
<dbReference type="Pfam" id="PF02361">
    <property type="entry name" value="CbiQ"/>
    <property type="match status" value="1"/>
</dbReference>
<protein>
    <submittedName>
        <fullName evidence="6">Energy-coupling factor transporter transmembrane component T</fullName>
    </submittedName>
</protein>
<organism evidence="6 7">
    <name type="scientific">Ignisphaera cupida</name>
    <dbReference type="NCBI Taxonomy" id="3050454"/>
    <lineage>
        <taxon>Archaea</taxon>
        <taxon>Thermoproteota</taxon>
        <taxon>Thermoprotei</taxon>
        <taxon>Desulfurococcales</taxon>
        <taxon>Desulfurococcaceae</taxon>
        <taxon>Ignisphaera</taxon>
    </lineage>
</organism>
<keyword evidence="4 5" id="KW-0472">Membrane</keyword>
<evidence type="ECO:0000256" key="2">
    <source>
        <dbReference type="ARBA" id="ARBA00022692"/>
    </source>
</evidence>
<evidence type="ECO:0000256" key="4">
    <source>
        <dbReference type="ARBA" id="ARBA00023136"/>
    </source>
</evidence>
<keyword evidence="2 5" id="KW-0812">Transmembrane</keyword>
<keyword evidence="3 5" id="KW-1133">Transmembrane helix</keyword>
<comment type="subcellular location">
    <subcellularLocation>
        <location evidence="1">Membrane</location>
        <topology evidence="1">Multi-pass membrane protein</topology>
    </subcellularLocation>
</comment>
<dbReference type="GO" id="GO:0005886">
    <property type="term" value="C:plasma membrane"/>
    <property type="evidence" value="ECO:0007669"/>
    <property type="project" value="UniProtKB-ARBA"/>
</dbReference>
<evidence type="ECO:0000256" key="1">
    <source>
        <dbReference type="ARBA" id="ARBA00004141"/>
    </source>
</evidence>
<dbReference type="Proteomes" id="UP001529235">
    <property type="component" value="Unassembled WGS sequence"/>
</dbReference>
<sequence>MALLDPRTKLVLFMVLFALIFIVKDITYLLLISLAAFLITVSSQSWKRFLRLLAKFSPLIVVAFVIWSLFHRMSLFHVSYMGSDFAIGVFAATRLFALISVSISFILCVKPEDLVKGLEYFRIPYSIVFPLALSLRFVDTLSDEYISIKEALMVKGLELEKGSLLKRIKNYSYLLIPFLIRGIEVADNIVLAMELKAFSLRKQRRCCKGKKLSLLDIMMIFVSIITLLIAISHYVFGLI</sequence>
<dbReference type="PANTHER" id="PTHR33514">
    <property type="entry name" value="PROTEIN ABCI12, CHLOROPLASTIC"/>
    <property type="match status" value="1"/>
</dbReference>
<keyword evidence="7" id="KW-1185">Reference proteome</keyword>
<comment type="caution">
    <text evidence="6">The sequence shown here is derived from an EMBL/GenBank/DDBJ whole genome shotgun (WGS) entry which is preliminary data.</text>
</comment>